<name>A0A4Y7TLM4_COPMI</name>
<evidence type="ECO:0000256" key="1">
    <source>
        <dbReference type="SAM" id="MobiDB-lite"/>
    </source>
</evidence>
<sequence>MDLLDDATPPQRQAKQTNEFPPVSILLAFEMFRDPPGCNNSPISSASSSVRRGNWQDCFQYLQDYDDPPASSAARRSEKWTCSECRYTLAQIRRWTSGLHGPTQLAGASAGLFRPSDDLPPIPGDLYRLYRCEEARKFERVASIIGAYRLALARWEQAQGNDALDRDEVERRRQALKSAEGVLAVLATIRHELTPASRQLLVLFMQEMQRREIPVTYLNGEVLINLVSKFAAQGLLAVELGTCAFRWGTLRRYTYFVAPDATDFLSGSPQTSSPFPEEARTASASRETPDDAGHFDQSLWGLRIELPECWTTEREAITVNIFDRDNPCPRSSAYPTLKMAQPPHPYPQFGHPLATPRAMQRSAVAPPSVAEITTQIITWLQQLLTFIELIEADGITVREYLGHTDAVQMVESFLQDVHNHLPVIEAARQGCTEALSATSGNVEDLTAMVTESTVESILRRGDHRTLPALRNHMWDLGHRNISDLPESLVGFFALLFDRACIRRSEVLPEYTELGVGGMLTTLLSSVDTDHQRPHGVSLSRTPNVSRTAGGSGRHSPARSTASGGGSPAAISSGGSRNSPSHRSPAISGPHTPHRIAVPPTIQEENETTPSVNRVARTPQHRYPRSPPTPRSPTTPWVESTYQGSPTPVHIGNVNPQAESSTTLRTSNVHPHAEPPTTLRTSTVYPQAGQSGPVGVNVEQRRSESFSYHVRVASNPDWWEEEIMRRGQATNHLFPPQHVCTFSQITPHGGNPGDILLCCVECFNGDGTFVPTPGLLLNIGVVGMSTVYPPATSTSGLATRPASQQRPNSASEIYGSEEGSVGEHGAHIDQQALQGAPPSTFSRLDFRGLCQIISNVFVTFFHGIEPMADR</sequence>
<reference evidence="2 3" key="1">
    <citation type="journal article" date="2019" name="Nat. Ecol. Evol.">
        <title>Megaphylogeny resolves global patterns of mushroom evolution.</title>
        <authorList>
            <person name="Varga T."/>
            <person name="Krizsan K."/>
            <person name="Foldi C."/>
            <person name="Dima B."/>
            <person name="Sanchez-Garcia M."/>
            <person name="Sanchez-Ramirez S."/>
            <person name="Szollosi G.J."/>
            <person name="Szarkandi J.G."/>
            <person name="Papp V."/>
            <person name="Albert L."/>
            <person name="Andreopoulos W."/>
            <person name="Angelini C."/>
            <person name="Antonin V."/>
            <person name="Barry K.W."/>
            <person name="Bougher N.L."/>
            <person name="Buchanan P."/>
            <person name="Buyck B."/>
            <person name="Bense V."/>
            <person name="Catcheside P."/>
            <person name="Chovatia M."/>
            <person name="Cooper J."/>
            <person name="Damon W."/>
            <person name="Desjardin D."/>
            <person name="Finy P."/>
            <person name="Geml J."/>
            <person name="Haridas S."/>
            <person name="Hughes K."/>
            <person name="Justo A."/>
            <person name="Karasinski D."/>
            <person name="Kautmanova I."/>
            <person name="Kiss B."/>
            <person name="Kocsube S."/>
            <person name="Kotiranta H."/>
            <person name="LaButti K.M."/>
            <person name="Lechner B.E."/>
            <person name="Liimatainen K."/>
            <person name="Lipzen A."/>
            <person name="Lukacs Z."/>
            <person name="Mihaltcheva S."/>
            <person name="Morgado L.N."/>
            <person name="Niskanen T."/>
            <person name="Noordeloos M.E."/>
            <person name="Ohm R.A."/>
            <person name="Ortiz-Santana B."/>
            <person name="Ovrebo C."/>
            <person name="Racz N."/>
            <person name="Riley R."/>
            <person name="Savchenko A."/>
            <person name="Shiryaev A."/>
            <person name="Soop K."/>
            <person name="Spirin V."/>
            <person name="Szebenyi C."/>
            <person name="Tomsovsky M."/>
            <person name="Tulloss R.E."/>
            <person name="Uehling J."/>
            <person name="Grigoriev I.V."/>
            <person name="Vagvolgyi C."/>
            <person name="Papp T."/>
            <person name="Martin F.M."/>
            <person name="Miettinen O."/>
            <person name="Hibbett D.S."/>
            <person name="Nagy L.G."/>
        </authorList>
    </citation>
    <scope>NUCLEOTIDE SEQUENCE [LARGE SCALE GENOMIC DNA]</scope>
    <source>
        <strain evidence="2 3">FP101781</strain>
    </source>
</reference>
<organism evidence="2 3">
    <name type="scientific">Coprinellus micaceus</name>
    <name type="common">Glistening ink-cap mushroom</name>
    <name type="synonym">Coprinus micaceus</name>
    <dbReference type="NCBI Taxonomy" id="71717"/>
    <lineage>
        <taxon>Eukaryota</taxon>
        <taxon>Fungi</taxon>
        <taxon>Dikarya</taxon>
        <taxon>Basidiomycota</taxon>
        <taxon>Agaricomycotina</taxon>
        <taxon>Agaricomycetes</taxon>
        <taxon>Agaricomycetidae</taxon>
        <taxon>Agaricales</taxon>
        <taxon>Agaricineae</taxon>
        <taxon>Psathyrellaceae</taxon>
        <taxon>Coprinellus</taxon>
    </lineage>
</organism>
<protein>
    <submittedName>
        <fullName evidence="2">Uncharacterized protein</fullName>
    </submittedName>
</protein>
<dbReference type="EMBL" id="QPFP01000008">
    <property type="protein sequence ID" value="TEB34871.1"/>
    <property type="molecule type" value="Genomic_DNA"/>
</dbReference>
<feature type="compositionally biased region" description="Polar residues" evidence="1">
    <location>
        <begin position="636"/>
        <end position="645"/>
    </location>
</feature>
<proteinExistence type="predicted"/>
<accession>A0A4Y7TLM4</accession>
<comment type="caution">
    <text evidence="2">The sequence shown here is derived from an EMBL/GenBank/DDBJ whole genome shotgun (WGS) entry which is preliminary data.</text>
</comment>
<dbReference type="AlphaFoldDB" id="A0A4Y7TLM4"/>
<dbReference type="Proteomes" id="UP000298030">
    <property type="component" value="Unassembled WGS sequence"/>
</dbReference>
<feature type="region of interest" description="Disordered" evidence="1">
    <location>
        <begin position="792"/>
        <end position="821"/>
    </location>
</feature>
<evidence type="ECO:0000313" key="2">
    <source>
        <dbReference type="EMBL" id="TEB34871.1"/>
    </source>
</evidence>
<feature type="compositionally biased region" description="Low complexity" evidence="1">
    <location>
        <begin position="557"/>
        <end position="576"/>
    </location>
</feature>
<keyword evidence="3" id="KW-1185">Reference proteome</keyword>
<feature type="region of interest" description="Disordered" evidence="1">
    <location>
        <begin position="266"/>
        <end position="293"/>
    </location>
</feature>
<feature type="region of interest" description="Disordered" evidence="1">
    <location>
        <begin position="528"/>
        <end position="694"/>
    </location>
</feature>
<feature type="compositionally biased region" description="Polar residues" evidence="1">
    <location>
        <begin position="677"/>
        <end position="689"/>
    </location>
</feature>
<feature type="compositionally biased region" description="Polar residues" evidence="1">
    <location>
        <begin position="792"/>
        <end position="810"/>
    </location>
</feature>
<feature type="compositionally biased region" description="Polar residues" evidence="1">
    <location>
        <begin position="538"/>
        <end position="548"/>
    </location>
</feature>
<evidence type="ECO:0000313" key="3">
    <source>
        <dbReference type="Proteomes" id="UP000298030"/>
    </source>
</evidence>
<gene>
    <name evidence="2" type="ORF">FA13DRAFT_1707086</name>
</gene>
<feature type="compositionally biased region" description="Polar residues" evidence="1">
    <location>
        <begin position="653"/>
        <end position="668"/>
    </location>
</feature>